<evidence type="ECO:0000313" key="3">
    <source>
        <dbReference type="Proteomes" id="UP000442707"/>
    </source>
</evidence>
<gene>
    <name evidence="2" type="ORF">F7R91_03220</name>
</gene>
<accession>A0A6H9V7P7</accession>
<organism evidence="2 3">
    <name type="scientific">Streptomyces luteolifulvus</name>
    <dbReference type="NCBI Taxonomy" id="2615112"/>
    <lineage>
        <taxon>Bacteria</taxon>
        <taxon>Bacillati</taxon>
        <taxon>Actinomycetota</taxon>
        <taxon>Actinomycetes</taxon>
        <taxon>Kitasatosporales</taxon>
        <taxon>Streptomycetaceae</taxon>
        <taxon>Streptomyces</taxon>
    </lineage>
</organism>
<feature type="transmembrane region" description="Helical" evidence="1">
    <location>
        <begin position="46"/>
        <end position="67"/>
    </location>
</feature>
<dbReference type="AlphaFoldDB" id="A0A6H9V7P7"/>
<feature type="transmembrane region" description="Helical" evidence="1">
    <location>
        <begin position="269"/>
        <end position="291"/>
    </location>
</feature>
<feature type="transmembrane region" description="Helical" evidence="1">
    <location>
        <begin position="322"/>
        <end position="341"/>
    </location>
</feature>
<evidence type="ECO:0000313" key="2">
    <source>
        <dbReference type="EMBL" id="KAB1149865.1"/>
    </source>
</evidence>
<dbReference type="Proteomes" id="UP000442707">
    <property type="component" value="Unassembled WGS sequence"/>
</dbReference>
<keyword evidence="1" id="KW-0472">Membrane</keyword>
<feature type="transmembrane region" description="Helical" evidence="1">
    <location>
        <begin position="383"/>
        <end position="400"/>
    </location>
</feature>
<protein>
    <recommendedName>
        <fullName evidence="4">Integral membrane protein</fullName>
    </recommendedName>
</protein>
<sequence length="446" mass="47548">MADSEGAKDASGEDATRAELEQLRARVAQLEAGGAERAPRHRVRSFFAAVLIIIGCVLAPLAAVAAWTANIVGDTDRYVDTVAPLASDPDIQNAVANRVTDVVADKLDLTALLQGAAPANRPLLEKALGKLGDSLESAVKSFVHDKTQEIVASDAFEKIWTDANRRVHAAVDEALTGSADSAVKLNQNTVTIDLAPVIEQVKQRLVDSGMTVAANIPDIHTNFTVVQGKDVGRLKTAFRLLQLAGFWLPVLAVLLVAGGVLLSTHRRRTLITAALCFAFATALLNVGLIVFRDVYLGNLPENISQPAAESVYDTLTRFLRGSVRTVVTLGIVVALAAWMTGPGRVPRVGRQMWHAGIGATRGAADRAGLRTGPVGPFVQHRRAWITWILVGGFILWFILWPYPTGWVVTGLALGLLFALAVVDFVAEDEDTAKPAEPGTPEPSGTS</sequence>
<reference evidence="2 3" key="1">
    <citation type="submission" date="2019-09" db="EMBL/GenBank/DDBJ databases">
        <title>Screening of Novel Bioactive Compounds from Soil-Associated.</title>
        <authorList>
            <person name="Zhao S."/>
        </authorList>
    </citation>
    <scope>NUCLEOTIDE SEQUENCE [LARGE SCALE GENOMIC DNA]</scope>
    <source>
        <strain evidence="2 3">HIT-DPA4</strain>
    </source>
</reference>
<feature type="transmembrane region" description="Helical" evidence="1">
    <location>
        <begin position="406"/>
        <end position="426"/>
    </location>
</feature>
<name>A0A6H9V7P7_9ACTN</name>
<dbReference type="RefSeq" id="WP_150944252.1">
    <property type="nucleotide sequence ID" value="NZ_VZRB01000002.1"/>
</dbReference>
<dbReference type="EMBL" id="VZRB01000002">
    <property type="protein sequence ID" value="KAB1149865.1"/>
    <property type="molecule type" value="Genomic_DNA"/>
</dbReference>
<evidence type="ECO:0008006" key="4">
    <source>
        <dbReference type="Google" id="ProtNLM"/>
    </source>
</evidence>
<keyword evidence="1" id="KW-1133">Transmembrane helix</keyword>
<comment type="caution">
    <text evidence="2">The sequence shown here is derived from an EMBL/GenBank/DDBJ whole genome shotgun (WGS) entry which is preliminary data.</text>
</comment>
<proteinExistence type="predicted"/>
<evidence type="ECO:0000256" key="1">
    <source>
        <dbReference type="SAM" id="Phobius"/>
    </source>
</evidence>
<feature type="transmembrane region" description="Helical" evidence="1">
    <location>
        <begin position="240"/>
        <end position="262"/>
    </location>
</feature>
<keyword evidence="1" id="KW-0812">Transmembrane</keyword>
<keyword evidence="3" id="KW-1185">Reference proteome</keyword>